<feature type="domain" description="NrS-1 polymerase-like helicase" evidence="1">
    <location>
        <begin position="506"/>
        <end position="614"/>
    </location>
</feature>
<comment type="caution">
    <text evidence="2">The sequence shown here is derived from an EMBL/GenBank/DDBJ whole genome shotgun (WGS) entry which is preliminary data.</text>
</comment>
<protein>
    <submittedName>
        <fullName evidence="2">DUF5906 domain-containing protein</fullName>
    </submittedName>
</protein>
<dbReference type="SUPFAM" id="SSF52540">
    <property type="entry name" value="P-loop containing nucleoside triphosphate hydrolases"/>
    <property type="match status" value="1"/>
</dbReference>
<dbReference type="Pfam" id="PF19263">
    <property type="entry name" value="DUF5906"/>
    <property type="match status" value="1"/>
</dbReference>
<dbReference type="RefSeq" id="WP_352570251.1">
    <property type="nucleotide sequence ID" value="NZ_JAMYMY010000010.1"/>
</dbReference>
<organism evidence="2 3">
    <name type="scientific">Mesorhizobium opportunistum</name>
    <dbReference type="NCBI Taxonomy" id="593909"/>
    <lineage>
        <taxon>Bacteria</taxon>
        <taxon>Pseudomonadati</taxon>
        <taxon>Pseudomonadota</taxon>
        <taxon>Alphaproteobacteria</taxon>
        <taxon>Hyphomicrobiales</taxon>
        <taxon>Phyllobacteriaceae</taxon>
        <taxon>Mesorhizobium</taxon>
    </lineage>
</organism>
<dbReference type="InterPro" id="IPR027417">
    <property type="entry name" value="P-loop_NTPase"/>
</dbReference>
<name>A0ABV1YP67_9HYPH</name>
<dbReference type="InterPro" id="IPR045455">
    <property type="entry name" value="NrS-1_pol-like_helicase"/>
</dbReference>
<evidence type="ECO:0000313" key="3">
    <source>
        <dbReference type="Proteomes" id="UP001464387"/>
    </source>
</evidence>
<proteinExistence type="predicted"/>
<gene>
    <name evidence="2" type="ORF">NKI33_28950</name>
</gene>
<dbReference type="Gene3D" id="3.40.50.300">
    <property type="entry name" value="P-loop containing nucleotide triphosphate hydrolases"/>
    <property type="match status" value="1"/>
</dbReference>
<keyword evidence="3" id="KW-1185">Reference proteome</keyword>
<sequence>MQSNRQQIKDYIERMFGEKSEGNLVVFERDQSNRRRRHAVFPYSDREVAFDFLATQPEGLHRYLAVALHDQRAADDRTRRQDTAHTMAFLALDIDFVTGEHSAKNLPENEEQALALTEEAGLPEPTMIVHSGGGIYPIWQFDRPLLLKTSEDRSRVERLWSAWNEQARVVWERHGLQLDTIAELARVLRVPGTFNPKTKPARPVHILGEASGRTWALEQLEAVVATRLVVSSDNSQRSGEQTLADALKQEMMSDDEKASADAAGALAMVTACRFIRSCDESSDRLAEPQWKDAADILAHIPQGRRYFHMMSSRDDRYSYQQAEDKLDHASNYRPKLCATIAATNSECGGCLFREGKVIRTPVALAKTDPGLAQLQAKYVLDTKSGLFFDVLNGRDKTREDFDRSYTRDIQKNRTASIAFRNSRVSCLADEHDFLVGNDKLIAEENGIRKLNTWKDGGVVAAEGDASLWIDHLRYLLPGDSERLWLLQYLAHLVQRPADKIKSAILLQSKQGVGKNILVRAIKRMFHENDVREVYGGILGERWQAELGNVRLLALDELQIDELKTAYNRLKRWATEETQSVERKGVDAFNVRTPRGIIIMTNSDKPMAIEHDDRRLFVCKVEAPKREDSYYRHLREVGYLDESVAAFKHYLLNLDISDFDANAEPPRTGAKEELIRASAPVLEQVIVDLRDTGSAPFNSPVYLAEDVAEAVESRMRKTITVQQITPILKRLGDCKRSTKTSVPRLGRSPRGYVWAWQEVERWMNASNDDVRVALTGRDADVMSSGLMPAIAAAVQLAN</sequence>
<evidence type="ECO:0000259" key="1">
    <source>
        <dbReference type="Pfam" id="PF19263"/>
    </source>
</evidence>
<accession>A0ABV1YP67</accession>
<reference evidence="2 3" key="1">
    <citation type="journal article" date="2024" name="Proc. Natl. Acad. Sci. U.S.A.">
        <title>The evolutionary genomics of adaptation to stress in wild rhizobium bacteria.</title>
        <authorList>
            <person name="Kehlet-Delgado H."/>
            <person name="Montoya A.P."/>
            <person name="Jensen K.T."/>
            <person name="Wendlandt C.E."/>
            <person name="Dexheimer C."/>
            <person name="Roberts M."/>
            <person name="Torres Martinez L."/>
            <person name="Friesen M.L."/>
            <person name="Griffitts J.S."/>
            <person name="Porter S.S."/>
        </authorList>
    </citation>
    <scope>NUCLEOTIDE SEQUENCE [LARGE SCALE GENOMIC DNA]</scope>
    <source>
        <strain evidence="2 3">M0729</strain>
    </source>
</reference>
<evidence type="ECO:0000313" key="2">
    <source>
        <dbReference type="EMBL" id="MER8936967.1"/>
    </source>
</evidence>
<dbReference type="Proteomes" id="UP001464387">
    <property type="component" value="Unassembled WGS sequence"/>
</dbReference>
<dbReference type="EMBL" id="JAMYPJ010000061">
    <property type="protein sequence ID" value="MER8936967.1"/>
    <property type="molecule type" value="Genomic_DNA"/>
</dbReference>